<dbReference type="InterPro" id="IPR002126">
    <property type="entry name" value="Cadherin-like_dom"/>
</dbReference>
<dbReference type="InterPro" id="IPR020894">
    <property type="entry name" value="Cadherin_CS"/>
</dbReference>
<name>A0A226MFP9_CALSU</name>
<dbReference type="PRINTS" id="PR00205">
    <property type="entry name" value="CADHERIN"/>
</dbReference>
<feature type="domain" description="Cadherin" evidence="15">
    <location>
        <begin position="473"/>
        <end position="565"/>
    </location>
</feature>
<evidence type="ECO:0000256" key="8">
    <source>
        <dbReference type="ARBA" id="ARBA00022989"/>
    </source>
</evidence>
<evidence type="ECO:0000256" key="6">
    <source>
        <dbReference type="ARBA" id="ARBA00022837"/>
    </source>
</evidence>
<keyword evidence="7" id="KW-0130">Cell adhesion</keyword>
<dbReference type="OrthoDB" id="6252479at2759"/>
<comment type="caution">
    <text evidence="16">The sequence shown here is derived from an EMBL/GenBank/DDBJ whole genome shotgun (WGS) entry which is preliminary data.</text>
</comment>
<feature type="domain" description="Cadherin" evidence="15">
    <location>
        <begin position="314"/>
        <end position="429"/>
    </location>
</feature>
<dbReference type="FunFam" id="2.60.40.60:FF:000006">
    <property type="entry name" value="Protocadherin alpha 2"/>
    <property type="match status" value="2"/>
</dbReference>
<evidence type="ECO:0000313" key="16">
    <source>
        <dbReference type="EMBL" id="OXB54028.1"/>
    </source>
</evidence>
<keyword evidence="3 13" id="KW-0812">Transmembrane</keyword>
<feature type="domain" description="Cadherin" evidence="15">
    <location>
        <begin position="1024"/>
        <end position="1128"/>
    </location>
</feature>
<evidence type="ECO:0000256" key="13">
    <source>
        <dbReference type="SAM" id="Phobius"/>
    </source>
</evidence>
<dbReference type="InterPro" id="IPR015919">
    <property type="entry name" value="Cadherin-like_sf"/>
</dbReference>
<dbReference type="FunFam" id="2.60.40.60:FF:000007">
    <property type="entry name" value="Protocadherin alpha 2"/>
    <property type="match status" value="2"/>
</dbReference>
<keyword evidence="10" id="KW-0325">Glycoprotein</keyword>
<dbReference type="Proteomes" id="UP000198323">
    <property type="component" value="Unassembled WGS sequence"/>
</dbReference>
<dbReference type="PROSITE" id="PS50268">
    <property type="entry name" value="CADHERIN_2"/>
    <property type="match status" value="11"/>
</dbReference>
<dbReference type="FunFam" id="2.60.40.60:FF:000002">
    <property type="entry name" value="Protocadherin alpha 2"/>
    <property type="match status" value="1"/>
</dbReference>
<dbReference type="InterPro" id="IPR050174">
    <property type="entry name" value="Protocadherin/Cadherin-CA"/>
</dbReference>
<dbReference type="EMBL" id="MCFN01001004">
    <property type="protein sequence ID" value="OXB54028.1"/>
    <property type="molecule type" value="Genomic_DNA"/>
</dbReference>
<evidence type="ECO:0000256" key="12">
    <source>
        <dbReference type="SAM" id="MobiDB-lite"/>
    </source>
</evidence>
<evidence type="ECO:0000256" key="2">
    <source>
        <dbReference type="ARBA" id="ARBA00022475"/>
    </source>
</evidence>
<feature type="chain" id="PRO_5013393635" description="Cadherin domain-containing protein" evidence="14">
    <location>
        <begin position="28"/>
        <end position="1520"/>
    </location>
</feature>
<dbReference type="CDD" id="cd11304">
    <property type="entry name" value="Cadherin_repeat"/>
    <property type="match status" value="11"/>
</dbReference>
<evidence type="ECO:0000256" key="4">
    <source>
        <dbReference type="ARBA" id="ARBA00022729"/>
    </source>
</evidence>
<keyword evidence="6 11" id="KW-0106">Calcium</keyword>
<evidence type="ECO:0000313" key="17">
    <source>
        <dbReference type="Proteomes" id="UP000198323"/>
    </source>
</evidence>
<reference evidence="16 17" key="1">
    <citation type="submission" date="2016-07" db="EMBL/GenBank/DDBJ databases">
        <title>Disparate Historic Effective Population Sizes Predicted by Modern Levels of Genome Diversity for the Scaled Quail (Callipepla squamata) and the Northern Bobwhite (Colinus virginianus): Inferences from First and Second Generation Draft Genome Assemblies for Sympatric New World Quail.</title>
        <authorList>
            <person name="Oldeschulte D.L."/>
            <person name="Halley Y.A."/>
            <person name="Bhattarai E.K."/>
            <person name="Brashear W.A."/>
            <person name="Hill J."/>
            <person name="Metz R.P."/>
            <person name="Johnson C.D."/>
            <person name="Rollins D."/>
            <person name="Peterson M.J."/>
            <person name="Bickhart D.M."/>
            <person name="Decker J.E."/>
            <person name="Seabury C.M."/>
        </authorList>
    </citation>
    <scope>NUCLEOTIDE SEQUENCE [LARGE SCALE GENOMIC DNA]</scope>
    <source>
        <strain evidence="16 17">Texas</strain>
        <tissue evidence="16">Leg muscle</tissue>
    </source>
</reference>
<keyword evidence="8 13" id="KW-1133">Transmembrane helix</keyword>
<evidence type="ECO:0000256" key="5">
    <source>
        <dbReference type="ARBA" id="ARBA00022737"/>
    </source>
</evidence>
<evidence type="ECO:0000256" key="14">
    <source>
        <dbReference type="SAM" id="SignalP"/>
    </source>
</evidence>
<feature type="domain" description="Cadherin" evidence="15">
    <location>
        <begin position="32"/>
        <end position="131"/>
    </location>
</feature>
<sequence>MGVGGAARRSWGAALLVLQAAWALVGGQVRYSVPEEAEAGTVVGRLAQDLGLEAGEAEARRLRLVSRGRRASVEVSGASGALVVSSRLDREELCGKSAPCALRLEVLLDRPLRVFHVEVEVTDINDNAPRFPAASKNISVWENSPLNSRFPLEGASDVDIGSNAQLSYMLSPSEHFALDVQRGEDYLESLFLVLTKSLDRESLSEHRLVLTASDGGRPVLTGTVQLVISVLDANDNAPQFNQSVYKVQLPEDADAFSIDPRTGEIWLRELLDYEHVRICELQIEAKDKGFHPLSGHCKVVVEVLDVNDNAPAFSQAVYTVLARENNAAGAELARLWARDPDEAGNGRVSYSVAEGGAGSGSGSGWRPASSYVSVDAESGRLRALRPLDYEELQVLQFEVRAVDSGEPALCGNATVQLFVVDENDNAPALLPPAGGGPVPWAAGEAAEAGWPTSGSAGSAGSSWSLWARASLGAPAGQVVAKIRAVDADSGYNAWLRYELQEPRGDGPFRVGLYSGEVSTARVLEEADGPRQRLLIVVRDHGEPPRSATATLSVSLVEGPEAALAVSGVALAGSAGVGSDGGPSAAAAAQAAATNVWLVVAICAVSSLLVLAVVLYGAGRWAPRAAVLAGPGPATLVCASEVGSWSYSQRHSRSLCVATDGAGKSDLMVFSPNCPPPPGPAPKETPQDPPSQLHTAAWALVGGQVRYSVPEEAEAGTVVGRLAQDLGLEAGEAEARRLRLVSRGRRASVEVSGASGALVVSSRLDREELCGKSAPCALRLEVLLDRPLRVFHVEVEVTDINDNAPRFPAVSKNISISENSPMGTGFPLEAASDADIGSNAQLSYTLSPSEHFALDVKSIGNNKIFVSLKLMRPLDRESLSEHRLVLTASDGGTPSLTGTVQLVISVLDANDNAPQFNQSVYKVQLPEDARPGTVFLQLNATDKDEGINGDVYYDFTETISDELKELFIIDRISGEIRTAGKLDFEDFHSYDLEVEARDKGMPSLSGHCKVLLEVLDVNDNAPEVWVTSLSVPVSEDAALGTVVALLSVSDRDSGPNGRVRCAVRPPSPFGLVATFAGSYSLVLREALDRERVSEYEVEVRAEDGGAPPLRAIRGLRVPVSDVNDNAPAFSQAVYTVLARENNAAGAELARLWARDPDEAGNGRVSYSVAEGGAGSGSGSGSGWRPASSYVSVDAESGRLRALRPLDYEELQVLQFEVRAVDAGEPALCGNATVQLFVVDENDNAPALLPPAGGGPVPWAAGEAAEAGWPTSGSAGSAGSSWSLWARASLGAPAGQVVAKIRAVDADSGYNAWLRYELREPRGDGPFRVGLYSGEVSTVRALEEADGPRQRLLIVLRDHGEPPRSATATLSVSLVEGPEAALAEAVAALSGTAGVGSDGGPSAAAAAVAAATNVWLVVAICAVSSLLVLAVVLYGAGRWAPRAAVLAGPGPATLVCASEVGSWSYSQRHSRSLCVATDGAGKSDLMVFSPNCPPPPGPAPENCSIENGPSLSPYCSVTVSFL</sequence>
<keyword evidence="9 13" id="KW-0472">Membrane</keyword>
<evidence type="ECO:0000256" key="11">
    <source>
        <dbReference type="PROSITE-ProRule" id="PRU00043"/>
    </source>
</evidence>
<dbReference type="SMART" id="SM00112">
    <property type="entry name" value="CA"/>
    <property type="match status" value="11"/>
</dbReference>
<dbReference type="GO" id="GO:0005509">
    <property type="term" value="F:calcium ion binding"/>
    <property type="evidence" value="ECO:0007669"/>
    <property type="project" value="UniProtKB-UniRule"/>
</dbReference>
<dbReference type="STRING" id="9009.A0A226MFP9"/>
<comment type="subcellular location">
    <subcellularLocation>
        <location evidence="1">Cell membrane</location>
        <topology evidence="1">Single-pass type I membrane protein</topology>
    </subcellularLocation>
</comment>
<dbReference type="InterPro" id="IPR013164">
    <property type="entry name" value="Cadherin_N"/>
</dbReference>
<feature type="domain" description="Cadherin" evidence="15">
    <location>
        <begin position="916"/>
        <end position="1023"/>
    </location>
</feature>
<keyword evidence="17" id="KW-1185">Reference proteome</keyword>
<feature type="signal peptide" evidence="14">
    <location>
        <begin position="1"/>
        <end position="27"/>
    </location>
</feature>
<feature type="region of interest" description="Disordered" evidence="12">
    <location>
        <begin position="671"/>
        <end position="690"/>
    </location>
</feature>
<dbReference type="PANTHER" id="PTHR24028">
    <property type="entry name" value="CADHERIN-87A"/>
    <property type="match status" value="1"/>
</dbReference>
<dbReference type="FunFam" id="2.60.40.60:FF:000003">
    <property type="entry name" value="Protocadherin alpha 2"/>
    <property type="match status" value="1"/>
</dbReference>
<feature type="compositionally biased region" description="Gly residues" evidence="12">
    <location>
        <begin position="1170"/>
        <end position="1180"/>
    </location>
</feature>
<feature type="compositionally biased region" description="Pro residues" evidence="12">
    <location>
        <begin position="672"/>
        <end position="688"/>
    </location>
</feature>
<accession>A0A226MFP9</accession>
<dbReference type="FunFam" id="2.60.40.60:FF:000001">
    <property type="entry name" value="Protocadherin alpha 2"/>
    <property type="match status" value="2"/>
</dbReference>
<organism evidence="16 17">
    <name type="scientific">Callipepla squamata</name>
    <name type="common">Scaled quail</name>
    <dbReference type="NCBI Taxonomy" id="9009"/>
    <lineage>
        <taxon>Eukaryota</taxon>
        <taxon>Metazoa</taxon>
        <taxon>Chordata</taxon>
        <taxon>Craniata</taxon>
        <taxon>Vertebrata</taxon>
        <taxon>Euteleostomi</taxon>
        <taxon>Archelosauria</taxon>
        <taxon>Archosauria</taxon>
        <taxon>Dinosauria</taxon>
        <taxon>Saurischia</taxon>
        <taxon>Theropoda</taxon>
        <taxon>Coelurosauria</taxon>
        <taxon>Aves</taxon>
        <taxon>Neognathae</taxon>
        <taxon>Galloanserae</taxon>
        <taxon>Galliformes</taxon>
        <taxon>Odontophoridae</taxon>
        <taxon>Callipepla</taxon>
    </lineage>
</organism>
<feature type="domain" description="Cadherin" evidence="15">
    <location>
        <begin position="707"/>
        <end position="806"/>
    </location>
</feature>
<keyword evidence="4 14" id="KW-0732">Signal</keyword>
<evidence type="ECO:0000256" key="1">
    <source>
        <dbReference type="ARBA" id="ARBA00004251"/>
    </source>
</evidence>
<evidence type="ECO:0000256" key="9">
    <source>
        <dbReference type="ARBA" id="ARBA00023136"/>
    </source>
</evidence>
<feature type="domain" description="Cadherin" evidence="15">
    <location>
        <begin position="1129"/>
        <end position="1246"/>
    </location>
</feature>
<dbReference type="GO" id="GO:0005886">
    <property type="term" value="C:plasma membrane"/>
    <property type="evidence" value="ECO:0007669"/>
    <property type="project" value="UniProtKB-SubCell"/>
</dbReference>
<dbReference type="Gene3D" id="2.60.40.60">
    <property type="entry name" value="Cadherins"/>
    <property type="match status" value="11"/>
</dbReference>
<feature type="domain" description="Cadherin" evidence="15">
    <location>
        <begin position="245"/>
        <end position="313"/>
    </location>
</feature>
<proteinExistence type="predicted"/>
<feature type="domain" description="Cadherin" evidence="15">
    <location>
        <begin position="807"/>
        <end position="915"/>
    </location>
</feature>
<feature type="transmembrane region" description="Helical" evidence="13">
    <location>
        <begin position="1412"/>
        <end position="1434"/>
    </location>
</feature>
<dbReference type="FunFam" id="2.60.40.60:FF:000233">
    <property type="entry name" value="Protocadherin gamma-A3 isoform 1"/>
    <property type="match status" value="2"/>
</dbReference>
<feature type="domain" description="Cadherin" evidence="15">
    <location>
        <begin position="132"/>
        <end position="240"/>
    </location>
</feature>
<keyword evidence="5" id="KW-0677">Repeat</keyword>
<dbReference type="Pfam" id="PF00028">
    <property type="entry name" value="Cadherin"/>
    <property type="match status" value="9"/>
</dbReference>
<dbReference type="Pfam" id="PF08266">
    <property type="entry name" value="Cadherin_2"/>
    <property type="match status" value="2"/>
</dbReference>
<feature type="region of interest" description="Disordered" evidence="12">
    <location>
        <begin position="1162"/>
        <end position="1184"/>
    </location>
</feature>
<dbReference type="PANTHER" id="PTHR24028:SF133">
    <property type="entry name" value="PROTOCADHERIN ALPHA-4"/>
    <property type="match status" value="1"/>
</dbReference>
<evidence type="ECO:0000256" key="3">
    <source>
        <dbReference type="ARBA" id="ARBA00022692"/>
    </source>
</evidence>
<evidence type="ECO:0000256" key="10">
    <source>
        <dbReference type="ARBA" id="ARBA00023180"/>
    </source>
</evidence>
<evidence type="ECO:0000256" key="7">
    <source>
        <dbReference type="ARBA" id="ARBA00022889"/>
    </source>
</evidence>
<evidence type="ECO:0000259" key="15">
    <source>
        <dbReference type="PROSITE" id="PS50268"/>
    </source>
</evidence>
<dbReference type="SUPFAM" id="SSF49313">
    <property type="entry name" value="Cadherin-like"/>
    <property type="match status" value="11"/>
</dbReference>
<feature type="domain" description="Cadherin" evidence="15">
    <location>
        <begin position="1290"/>
        <end position="1384"/>
    </location>
</feature>
<dbReference type="PROSITE" id="PS00232">
    <property type="entry name" value="CADHERIN_1"/>
    <property type="match status" value="7"/>
</dbReference>
<dbReference type="GO" id="GO:0007156">
    <property type="term" value="P:homophilic cell adhesion via plasma membrane adhesion molecules"/>
    <property type="evidence" value="ECO:0007669"/>
    <property type="project" value="InterPro"/>
</dbReference>
<gene>
    <name evidence="16" type="ORF">ASZ78_007631</name>
</gene>
<keyword evidence="2" id="KW-1003">Cell membrane</keyword>
<protein>
    <recommendedName>
        <fullName evidence="15">Cadherin domain-containing protein</fullName>
    </recommendedName>
</protein>